<dbReference type="EMBL" id="QXGB01001847">
    <property type="protein sequence ID" value="KAE9184732.1"/>
    <property type="molecule type" value="Genomic_DNA"/>
</dbReference>
<dbReference type="EMBL" id="QXGF01000793">
    <property type="protein sequence ID" value="KAE8935558.1"/>
    <property type="molecule type" value="Genomic_DNA"/>
</dbReference>
<name>A0A6A3EZZ4_9STRA</name>
<evidence type="ECO:0000313" key="10">
    <source>
        <dbReference type="Proteomes" id="UP000441208"/>
    </source>
</evidence>
<evidence type="ECO:0000313" key="8">
    <source>
        <dbReference type="Proteomes" id="UP000437068"/>
    </source>
</evidence>
<reference evidence="6 7" key="1">
    <citation type="submission" date="2018-08" db="EMBL/GenBank/DDBJ databases">
        <title>Genomic investigation of the strawberry pathogen Phytophthora fragariae indicates pathogenicity is determined by transcriptional variation in three key races.</title>
        <authorList>
            <person name="Adams T.M."/>
            <person name="Armitage A.D."/>
            <person name="Sobczyk M.K."/>
            <person name="Bates H.J."/>
            <person name="Dunwell J.M."/>
            <person name="Nellist C.F."/>
            <person name="Harrison R.J."/>
        </authorList>
    </citation>
    <scope>NUCLEOTIDE SEQUENCE [LARGE SCALE GENOMIC DNA]</scope>
    <source>
        <strain evidence="5 8">A4</strain>
        <strain evidence="4 7">NOV-27</strain>
        <strain evidence="3 9">NOV-5</strain>
        <strain evidence="2 10">NOV-71</strain>
        <strain evidence="1 6">NOV-9</strain>
    </source>
</reference>
<dbReference type="Proteomes" id="UP000429523">
    <property type="component" value="Unassembled WGS sequence"/>
</dbReference>
<proteinExistence type="predicted"/>
<dbReference type="Proteomes" id="UP000441208">
    <property type="component" value="Unassembled WGS sequence"/>
</dbReference>
<accession>A0A6A3EZZ4</accession>
<evidence type="ECO:0000313" key="9">
    <source>
        <dbReference type="Proteomes" id="UP000440732"/>
    </source>
</evidence>
<organism evidence="1 6">
    <name type="scientific">Phytophthora fragariae</name>
    <dbReference type="NCBI Taxonomy" id="53985"/>
    <lineage>
        <taxon>Eukaryota</taxon>
        <taxon>Sar</taxon>
        <taxon>Stramenopiles</taxon>
        <taxon>Oomycota</taxon>
        <taxon>Peronosporomycetes</taxon>
        <taxon>Peronosporales</taxon>
        <taxon>Peronosporaceae</taxon>
        <taxon>Phytophthora</taxon>
    </lineage>
</organism>
<dbReference type="Proteomes" id="UP000437068">
    <property type="component" value="Unassembled WGS sequence"/>
</dbReference>
<protein>
    <submittedName>
        <fullName evidence="1">Uncharacterized protein</fullName>
    </submittedName>
</protein>
<comment type="caution">
    <text evidence="1">The sequence shown here is derived from an EMBL/GenBank/DDBJ whole genome shotgun (WGS) entry which is preliminary data.</text>
</comment>
<dbReference type="AlphaFoldDB" id="A0A6A3EZZ4"/>
<sequence>MVALCNTPAVGVVAVLRVDGDLPDVVRVIAPLLG</sequence>
<evidence type="ECO:0000313" key="2">
    <source>
        <dbReference type="EMBL" id="KAE9103921.1"/>
    </source>
</evidence>
<evidence type="ECO:0000313" key="1">
    <source>
        <dbReference type="EMBL" id="KAE8935558.1"/>
    </source>
</evidence>
<evidence type="ECO:0000313" key="4">
    <source>
        <dbReference type="EMBL" id="KAE9184732.1"/>
    </source>
</evidence>
<evidence type="ECO:0000313" key="3">
    <source>
        <dbReference type="EMBL" id="KAE9141370.1"/>
    </source>
</evidence>
<evidence type="ECO:0000313" key="6">
    <source>
        <dbReference type="Proteomes" id="UP000429523"/>
    </source>
</evidence>
<keyword evidence="7" id="KW-1185">Reference proteome</keyword>
<dbReference type="Proteomes" id="UP000440732">
    <property type="component" value="Unassembled WGS sequence"/>
</dbReference>
<dbReference type="EMBL" id="QXFZ01000816">
    <property type="protein sequence ID" value="KAE9103921.1"/>
    <property type="molecule type" value="Genomic_DNA"/>
</dbReference>
<evidence type="ECO:0000313" key="5">
    <source>
        <dbReference type="EMBL" id="KAE9296280.1"/>
    </source>
</evidence>
<dbReference type="Proteomes" id="UP000433483">
    <property type="component" value="Unassembled WGS sequence"/>
</dbReference>
<gene>
    <name evidence="5" type="ORF">PF001_g16937</name>
    <name evidence="4" type="ORF">PF005_g21558</name>
    <name evidence="3" type="ORF">PF006_g13210</name>
    <name evidence="2" type="ORF">PF007_g14232</name>
    <name evidence="1" type="ORF">PF009_g14504</name>
</gene>
<dbReference type="EMBL" id="QXGE01001191">
    <property type="protein sequence ID" value="KAE9296280.1"/>
    <property type="molecule type" value="Genomic_DNA"/>
</dbReference>
<dbReference type="EMBL" id="QXGA01000777">
    <property type="protein sequence ID" value="KAE9141370.1"/>
    <property type="molecule type" value="Genomic_DNA"/>
</dbReference>
<evidence type="ECO:0000313" key="7">
    <source>
        <dbReference type="Proteomes" id="UP000433483"/>
    </source>
</evidence>